<feature type="transmembrane region" description="Helical" evidence="1">
    <location>
        <begin position="147"/>
        <end position="165"/>
    </location>
</feature>
<accession>A0A7X7LYI9</accession>
<feature type="transmembrane region" description="Helical" evidence="1">
    <location>
        <begin position="12"/>
        <end position="33"/>
    </location>
</feature>
<feature type="transmembrane region" description="Helical" evidence="1">
    <location>
        <begin position="94"/>
        <end position="111"/>
    </location>
</feature>
<feature type="transmembrane region" description="Helical" evidence="1">
    <location>
        <begin position="268"/>
        <end position="290"/>
    </location>
</feature>
<keyword evidence="1" id="KW-0472">Membrane</keyword>
<feature type="transmembrane region" description="Helical" evidence="1">
    <location>
        <begin position="332"/>
        <end position="353"/>
    </location>
</feature>
<keyword evidence="1" id="KW-1133">Transmembrane helix</keyword>
<evidence type="ECO:0008006" key="4">
    <source>
        <dbReference type="Google" id="ProtNLM"/>
    </source>
</evidence>
<keyword evidence="1" id="KW-0812">Transmembrane</keyword>
<comment type="caution">
    <text evidence="2">The sequence shown here is derived from an EMBL/GenBank/DDBJ whole genome shotgun (WGS) entry which is preliminary data.</text>
</comment>
<evidence type="ECO:0000256" key="1">
    <source>
        <dbReference type="SAM" id="Phobius"/>
    </source>
</evidence>
<gene>
    <name evidence="2" type="ORF">GX576_15405</name>
</gene>
<reference evidence="2 3" key="1">
    <citation type="journal article" date="2020" name="Biotechnol. Biofuels">
        <title>New insights from the biogas microbiome by comprehensive genome-resolved metagenomics of nearly 1600 species originating from multiple anaerobic digesters.</title>
        <authorList>
            <person name="Campanaro S."/>
            <person name="Treu L."/>
            <person name="Rodriguez-R L.M."/>
            <person name="Kovalovszki A."/>
            <person name="Ziels R.M."/>
            <person name="Maus I."/>
            <person name="Zhu X."/>
            <person name="Kougias P.G."/>
            <person name="Basile A."/>
            <person name="Luo G."/>
            <person name="Schluter A."/>
            <person name="Konstantinidis K.T."/>
            <person name="Angelidaki I."/>
        </authorList>
    </citation>
    <scope>NUCLEOTIDE SEQUENCE [LARGE SCALE GENOMIC DNA]</scope>
    <source>
        <strain evidence="2">AS06rmzACSIP_256</strain>
    </source>
</reference>
<sequence length="371" mass="38320">MREIPPPARIPLLVLGLLSLLTGVLAGLARLGVAVPDFGAAQAGSHAALMIGAFFGTVISLERAVALGSPWSYLAPAAAGTGGVVLLAGGPLAAAQWAMLAGAAVLVLASLRVTQRQLALFTVMLAIGALCWLAGNIAWLASGDLQVAVPLWLAFLVLTIAGERLELTRFLPARPAAAPSFVAIVTPILAGALLVPWREAAGLGVFAAGLLALAAWLLLYDIARHNARQHGLTRFIAICLLSGYLWLGAAGLAGLAGGFAPGHALHDAAMHAIALGFVFSMVFGHAPIIFPAVAKVKIPWHPAFYLPLALLHGSLALRVAGGLADAFGLRQWGGIANALALAAFILTMVISVVRGRKAQPAGRRRRKRELG</sequence>
<feature type="transmembrane region" description="Helical" evidence="1">
    <location>
        <begin position="203"/>
        <end position="223"/>
    </location>
</feature>
<dbReference type="Proteomes" id="UP000536534">
    <property type="component" value="Unassembled WGS sequence"/>
</dbReference>
<evidence type="ECO:0000313" key="3">
    <source>
        <dbReference type="Proteomes" id="UP000536534"/>
    </source>
</evidence>
<protein>
    <recommendedName>
        <fullName evidence="4">NnrS family protein</fullName>
    </recommendedName>
</protein>
<feature type="transmembrane region" description="Helical" evidence="1">
    <location>
        <begin position="235"/>
        <end position="256"/>
    </location>
</feature>
<dbReference type="EMBL" id="JAAYYV010000444">
    <property type="protein sequence ID" value="NLF55755.1"/>
    <property type="molecule type" value="Genomic_DNA"/>
</dbReference>
<feature type="transmembrane region" description="Helical" evidence="1">
    <location>
        <begin position="302"/>
        <end position="320"/>
    </location>
</feature>
<feature type="transmembrane region" description="Helical" evidence="1">
    <location>
        <begin position="39"/>
        <end position="59"/>
    </location>
</feature>
<evidence type="ECO:0000313" key="2">
    <source>
        <dbReference type="EMBL" id="NLF55755.1"/>
    </source>
</evidence>
<dbReference type="AlphaFoldDB" id="A0A7X7LYI9"/>
<name>A0A7X7LYI9_9RHOO</name>
<feature type="transmembrane region" description="Helical" evidence="1">
    <location>
        <begin position="118"/>
        <end position="141"/>
    </location>
</feature>
<feature type="transmembrane region" description="Helical" evidence="1">
    <location>
        <begin position="71"/>
        <end position="88"/>
    </location>
</feature>
<feature type="transmembrane region" description="Helical" evidence="1">
    <location>
        <begin position="177"/>
        <end position="197"/>
    </location>
</feature>
<organism evidence="2 3">
    <name type="scientific">Thauera phenolivorans</name>
    <dbReference type="NCBI Taxonomy" id="1792543"/>
    <lineage>
        <taxon>Bacteria</taxon>
        <taxon>Pseudomonadati</taxon>
        <taxon>Pseudomonadota</taxon>
        <taxon>Betaproteobacteria</taxon>
        <taxon>Rhodocyclales</taxon>
        <taxon>Zoogloeaceae</taxon>
        <taxon>Thauera</taxon>
    </lineage>
</organism>
<proteinExistence type="predicted"/>